<dbReference type="Proteomes" id="UP000760860">
    <property type="component" value="Unassembled WGS sequence"/>
</dbReference>
<name>A0A329R976_9STRA</name>
<sequence length="59" mass="6218">MESVSGIMKSFNIGAMSLGSTSQECQEALAIATNPIGRRSNSGKDEVLHGGWWPAKPPS</sequence>
<gene>
    <name evidence="9" type="ORF">PC110_g22300</name>
    <name evidence="4" type="ORF">PC113_g17396</name>
    <name evidence="5" type="ORF">PC115_g20131</name>
    <name evidence="6" type="ORF">PC117_g18383</name>
    <name evidence="7" type="ORF">PC118_g17052</name>
    <name evidence="8" type="ORF">PC129_g19454</name>
</gene>
<dbReference type="EMBL" id="MJFZ01001908">
    <property type="protein sequence ID" value="RAW21257.1"/>
    <property type="molecule type" value="Genomic_DNA"/>
</dbReference>
<dbReference type="EMBL" id="RCMG01000749">
    <property type="protein sequence ID" value="KAG2849516.1"/>
    <property type="molecule type" value="Genomic_DNA"/>
</dbReference>
<dbReference type="Proteomes" id="UP000774804">
    <property type="component" value="Unassembled WGS sequence"/>
</dbReference>
<evidence type="ECO:0000259" key="3">
    <source>
        <dbReference type="Pfam" id="PF01645"/>
    </source>
</evidence>
<dbReference type="Proteomes" id="UP000736787">
    <property type="component" value="Unassembled WGS sequence"/>
</dbReference>
<dbReference type="Proteomes" id="UP000735874">
    <property type="component" value="Unassembled WGS sequence"/>
</dbReference>
<dbReference type="InterPro" id="IPR002932">
    <property type="entry name" value="Glu_synthdom"/>
</dbReference>
<dbReference type="Proteomes" id="UP000251314">
    <property type="component" value="Unassembled WGS sequence"/>
</dbReference>
<evidence type="ECO:0000313" key="6">
    <source>
        <dbReference type="EMBL" id="KAG2914255.1"/>
    </source>
</evidence>
<proteinExistence type="inferred from homology"/>
<dbReference type="EMBL" id="RCMV01001250">
    <property type="protein sequence ID" value="KAG3209534.1"/>
    <property type="molecule type" value="Genomic_DNA"/>
</dbReference>
<evidence type="ECO:0000313" key="10">
    <source>
        <dbReference type="Proteomes" id="UP000251314"/>
    </source>
</evidence>
<organism evidence="9 10">
    <name type="scientific">Phytophthora cactorum</name>
    <dbReference type="NCBI Taxonomy" id="29920"/>
    <lineage>
        <taxon>Eukaryota</taxon>
        <taxon>Sar</taxon>
        <taxon>Stramenopiles</taxon>
        <taxon>Oomycota</taxon>
        <taxon>Peronosporomycetes</taxon>
        <taxon>Peronosporales</taxon>
        <taxon>Peronosporaceae</taxon>
        <taxon>Phytophthora</taxon>
    </lineage>
</organism>
<dbReference type="GO" id="GO:0015930">
    <property type="term" value="F:glutamate synthase activity"/>
    <property type="evidence" value="ECO:0007669"/>
    <property type="project" value="InterPro"/>
</dbReference>
<dbReference type="Proteomes" id="UP000697107">
    <property type="component" value="Unassembled WGS sequence"/>
</dbReference>
<accession>A0A329R976</accession>
<comment type="caution">
    <text evidence="9">The sequence shown here is derived from an EMBL/GenBank/DDBJ whole genome shotgun (WGS) entry which is preliminary data.</text>
</comment>
<dbReference type="Pfam" id="PF01645">
    <property type="entry name" value="Glu_synthase"/>
    <property type="match status" value="1"/>
</dbReference>
<feature type="region of interest" description="Disordered" evidence="2">
    <location>
        <begin position="36"/>
        <end position="59"/>
    </location>
</feature>
<evidence type="ECO:0000256" key="1">
    <source>
        <dbReference type="ARBA" id="ARBA00009716"/>
    </source>
</evidence>
<comment type="similarity">
    <text evidence="1">Belongs to the glutamate synthase family.</text>
</comment>
<dbReference type="InterPro" id="IPR013785">
    <property type="entry name" value="Aldolase_TIM"/>
</dbReference>
<dbReference type="EMBL" id="RCMI01001232">
    <property type="protein sequence ID" value="KAG2888228.1"/>
    <property type="molecule type" value="Genomic_DNA"/>
</dbReference>
<dbReference type="AlphaFoldDB" id="A0A329R976"/>
<dbReference type="EMBL" id="RCMK01000738">
    <property type="protein sequence ID" value="KAG2914255.1"/>
    <property type="molecule type" value="Genomic_DNA"/>
</dbReference>
<protein>
    <recommendedName>
        <fullName evidence="3">Glutamate synthase domain-containing protein</fullName>
    </recommendedName>
</protein>
<feature type="domain" description="Glutamate synthase" evidence="3">
    <location>
        <begin position="2"/>
        <end position="44"/>
    </location>
</feature>
<keyword evidence="10" id="KW-1185">Reference proteome</keyword>
<dbReference type="EMBL" id="RCML01000746">
    <property type="protein sequence ID" value="KAG2970151.1"/>
    <property type="molecule type" value="Genomic_DNA"/>
</dbReference>
<evidence type="ECO:0000313" key="5">
    <source>
        <dbReference type="EMBL" id="KAG2888228.1"/>
    </source>
</evidence>
<evidence type="ECO:0000313" key="4">
    <source>
        <dbReference type="EMBL" id="KAG2849516.1"/>
    </source>
</evidence>
<reference evidence="4" key="2">
    <citation type="submission" date="2018-10" db="EMBL/GenBank/DDBJ databases">
        <title>Effector identification in a new, highly contiguous assembly of the strawberry crown rot pathogen Phytophthora cactorum.</title>
        <authorList>
            <person name="Armitage A.D."/>
            <person name="Nellist C.F."/>
            <person name="Bates H."/>
            <person name="Vickerstaff R.J."/>
            <person name="Harrison R.J."/>
        </authorList>
    </citation>
    <scope>NUCLEOTIDE SEQUENCE</scope>
    <source>
        <strain evidence="4">15-7</strain>
        <strain evidence="5">4032</strain>
        <strain evidence="6">4040</strain>
        <strain evidence="7">P415</strain>
        <strain evidence="8">P421</strain>
    </source>
</reference>
<evidence type="ECO:0000256" key="2">
    <source>
        <dbReference type="SAM" id="MobiDB-lite"/>
    </source>
</evidence>
<dbReference type="Gene3D" id="3.20.20.70">
    <property type="entry name" value="Aldolase class I"/>
    <property type="match status" value="1"/>
</dbReference>
<evidence type="ECO:0000313" key="7">
    <source>
        <dbReference type="EMBL" id="KAG2970151.1"/>
    </source>
</evidence>
<evidence type="ECO:0000313" key="9">
    <source>
        <dbReference type="EMBL" id="RAW21257.1"/>
    </source>
</evidence>
<reference evidence="9 10" key="1">
    <citation type="submission" date="2018-01" db="EMBL/GenBank/DDBJ databases">
        <title>Draft genome of the strawberry crown rot pathogen Phytophthora cactorum.</title>
        <authorList>
            <person name="Armitage A.D."/>
            <person name="Lysoe E."/>
            <person name="Nellist C.F."/>
            <person name="Harrison R.J."/>
            <person name="Brurberg M.B."/>
        </authorList>
    </citation>
    <scope>NUCLEOTIDE SEQUENCE [LARGE SCALE GENOMIC DNA]</scope>
    <source>
        <strain evidence="9 10">10300</strain>
    </source>
</reference>
<evidence type="ECO:0000313" key="8">
    <source>
        <dbReference type="EMBL" id="KAG3209534.1"/>
    </source>
</evidence>
<dbReference type="GO" id="GO:0006537">
    <property type="term" value="P:glutamate biosynthetic process"/>
    <property type="evidence" value="ECO:0007669"/>
    <property type="project" value="InterPro"/>
</dbReference>
<dbReference type="OrthoDB" id="4327079at2759"/>
<dbReference type="VEuPathDB" id="FungiDB:PC110_g22300"/>